<gene>
    <name evidence="1" type="ORF">LCGC14_0164300</name>
</gene>
<organism evidence="1">
    <name type="scientific">marine sediment metagenome</name>
    <dbReference type="NCBI Taxonomy" id="412755"/>
    <lineage>
        <taxon>unclassified sequences</taxon>
        <taxon>metagenomes</taxon>
        <taxon>ecological metagenomes</taxon>
    </lineage>
</organism>
<comment type="caution">
    <text evidence="1">The sequence shown here is derived from an EMBL/GenBank/DDBJ whole genome shotgun (WGS) entry which is preliminary data.</text>
</comment>
<accession>A0A0F9XCU4</accession>
<evidence type="ECO:0000313" key="1">
    <source>
        <dbReference type="EMBL" id="KKN96786.1"/>
    </source>
</evidence>
<protein>
    <submittedName>
        <fullName evidence="1">Uncharacterized protein</fullName>
    </submittedName>
</protein>
<reference evidence="1" key="1">
    <citation type="journal article" date="2015" name="Nature">
        <title>Complex archaea that bridge the gap between prokaryotes and eukaryotes.</title>
        <authorList>
            <person name="Spang A."/>
            <person name="Saw J.H."/>
            <person name="Jorgensen S.L."/>
            <person name="Zaremba-Niedzwiedzka K."/>
            <person name="Martijn J."/>
            <person name="Lind A.E."/>
            <person name="van Eijk R."/>
            <person name="Schleper C."/>
            <person name="Guy L."/>
            <person name="Ettema T.J."/>
        </authorList>
    </citation>
    <scope>NUCLEOTIDE SEQUENCE</scope>
</reference>
<name>A0A0F9XCU4_9ZZZZ</name>
<dbReference type="EMBL" id="LAZR01000062">
    <property type="protein sequence ID" value="KKN96786.1"/>
    <property type="molecule type" value="Genomic_DNA"/>
</dbReference>
<sequence>MAYEYETLKPQLLTDDGQRMFIQGRDEVLKLMPNRSDSVLMGRALDFFKAGDSWLKMACVDRMVEIGDLHEISGDNVVAQHRVFVRAR</sequence>
<proteinExistence type="predicted"/>
<dbReference type="AlphaFoldDB" id="A0A0F9XCU4"/>